<gene>
    <name evidence="12" type="ORF">METUNv1_01500</name>
</gene>
<evidence type="ECO:0000313" key="12">
    <source>
        <dbReference type="EMBL" id="EGK72197.1"/>
    </source>
</evidence>
<evidence type="ECO:0000256" key="9">
    <source>
        <dbReference type="SAM" id="Phobius"/>
    </source>
</evidence>
<protein>
    <submittedName>
        <fullName evidence="12">Ubiquinol-cytochrome c reductase complex, cytochrome c1 subunit</fullName>
    </submittedName>
</protein>
<keyword evidence="13" id="KW-1185">Reference proteome</keyword>
<comment type="subcellular location">
    <subcellularLocation>
        <location evidence="1">Membrane</location>
    </subcellularLocation>
</comment>
<keyword evidence="4 8" id="KW-0479">Metal-binding</keyword>
<dbReference type="Proteomes" id="UP000005019">
    <property type="component" value="Unassembled WGS sequence"/>
</dbReference>
<dbReference type="Gene3D" id="1.20.5.100">
    <property type="entry name" value="Cytochrome c1, transmembrane anchor, C-terminal"/>
    <property type="match status" value="1"/>
</dbReference>
<dbReference type="STRING" id="1000565.METUNv1_01500"/>
<dbReference type="InterPro" id="IPR002326">
    <property type="entry name" value="Cyt_c1"/>
</dbReference>
<dbReference type="OrthoDB" id="9798864at2"/>
<feature type="chain" id="PRO_5003330894" evidence="10">
    <location>
        <begin position="23"/>
        <end position="252"/>
    </location>
</feature>
<keyword evidence="5 9" id="KW-1133">Transmembrane helix</keyword>
<comment type="cofactor">
    <cofactor evidence="8">
        <name>heme c</name>
        <dbReference type="ChEBI" id="CHEBI:61717"/>
    </cofactor>
    <text evidence="8">Binds 1 heme c group covalently per subunit.</text>
</comment>
<dbReference type="GO" id="GO:0009055">
    <property type="term" value="F:electron transfer activity"/>
    <property type="evidence" value="ECO:0007669"/>
    <property type="project" value="InterPro"/>
</dbReference>
<evidence type="ECO:0000256" key="8">
    <source>
        <dbReference type="PIRSR" id="PIRSR602326-1"/>
    </source>
</evidence>
<keyword evidence="7 9" id="KW-0472">Membrane</keyword>
<comment type="caution">
    <text evidence="12">The sequence shown here is derived from an EMBL/GenBank/DDBJ whole genome shotgun (WGS) entry which is preliminary data.</text>
</comment>
<dbReference type="GO" id="GO:0046872">
    <property type="term" value="F:metal ion binding"/>
    <property type="evidence" value="ECO:0007669"/>
    <property type="project" value="UniProtKB-KW"/>
</dbReference>
<organism evidence="12 13">
    <name type="scientific">Methyloversatilis universalis (strain ATCC BAA-1314 / DSM 25237 / JCM 13912 / CCUG 52030 / FAM5)</name>
    <dbReference type="NCBI Taxonomy" id="1000565"/>
    <lineage>
        <taxon>Bacteria</taxon>
        <taxon>Pseudomonadati</taxon>
        <taxon>Pseudomonadota</taxon>
        <taxon>Betaproteobacteria</taxon>
        <taxon>Nitrosomonadales</taxon>
        <taxon>Sterolibacteriaceae</taxon>
        <taxon>Methyloversatilis</taxon>
    </lineage>
</organism>
<feature type="domain" description="Cytochrome c" evidence="11">
    <location>
        <begin position="39"/>
        <end position="215"/>
    </location>
</feature>
<sequence length="252" mass="28143">MKQLKKLFLGALCAPLLAFASAESVHLDRAPTEKFREANAIQRGAQVFVNYCLNCHSASYMRYNRLKDVGLTEEQIKDNLLFAADKTGETMKVALTREDGKKWFGAAPPDLTVIARSRASADGSGADWLYTYLRSFYRDDSRPTGWNNTTFANVGMPHVLYELQGQQSAKHVKVADGHGGEKEVVELELTKPGKMSKTEYDSMVGDLVAYLVYMGEPGAEKRRQTGLLVIIGLSVLAVLSYLLKREFWKDIH</sequence>
<keyword evidence="6 8" id="KW-0408">Iron</keyword>
<dbReference type="InterPro" id="IPR036909">
    <property type="entry name" value="Cyt_c-like_dom_sf"/>
</dbReference>
<accession>F5RB61</accession>
<feature type="binding site" description="covalent" evidence="8">
    <location>
        <position position="55"/>
    </location>
    <ligand>
        <name>heme c</name>
        <dbReference type="ChEBI" id="CHEBI:61717"/>
    </ligand>
</feature>
<evidence type="ECO:0000256" key="7">
    <source>
        <dbReference type="ARBA" id="ARBA00023136"/>
    </source>
</evidence>
<keyword evidence="2 8" id="KW-0349">Heme</keyword>
<evidence type="ECO:0000256" key="3">
    <source>
        <dbReference type="ARBA" id="ARBA00022692"/>
    </source>
</evidence>
<feature type="signal peptide" evidence="10">
    <location>
        <begin position="1"/>
        <end position="22"/>
    </location>
</feature>
<dbReference type="EMBL" id="AFHG01000042">
    <property type="protein sequence ID" value="EGK72197.1"/>
    <property type="molecule type" value="Genomic_DNA"/>
</dbReference>
<feature type="transmembrane region" description="Helical" evidence="9">
    <location>
        <begin position="226"/>
        <end position="243"/>
    </location>
</feature>
<evidence type="ECO:0000256" key="4">
    <source>
        <dbReference type="ARBA" id="ARBA00022723"/>
    </source>
</evidence>
<evidence type="ECO:0000313" key="13">
    <source>
        <dbReference type="Proteomes" id="UP000005019"/>
    </source>
</evidence>
<evidence type="ECO:0000256" key="10">
    <source>
        <dbReference type="SAM" id="SignalP"/>
    </source>
</evidence>
<dbReference type="SUPFAM" id="SSF46626">
    <property type="entry name" value="Cytochrome c"/>
    <property type="match status" value="1"/>
</dbReference>
<dbReference type="PANTHER" id="PTHR10266">
    <property type="entry name" value="CYTOCHROME C1"/>
    <property type="match status" value="1"/>
</dbReference>
<dbReference type="GO" id="GO:0020037">
    <property type="term" value="F:heme binding"/>
    <property type="evidence" value="ECO:0007669"/>
    <property type="project" value="InterPro"/>
</dbReference>
<dbReference type="InterPro" id="IPR009056">
    <property type="entry name" value="Cyt_c-like_dom"/>
</dbReference>
<dbReference type="RefSeq" id="WP_008060393.1">
    <property type="nucleotide sequence ID" value="NZ_AFHG01000042.1"/>
</dbReference>
<dbReference type="eggNOG" id="COG2857">
    <property type="taxonomic scope" value="Bacteria"/>
</dbReference>
<keyword evidence="10" id="KW-0732">Signal</keyword>
<evidence type="ECO:0000256" key="1">
    <source>
        <dbReference type="ARBA" id="ARBA00004370"/>
    </source>
</evidence>
<keyword evidence="3 9" id="KW-0812">Transmembrane</keyword>
<dbReference type="Pfam" id="PF02167">
    <property type="entry name" value="Cytochrom_C1"/>
    <property type="match status" value="1"/>
</dbReference>
<evidence type="ECO:0000256" key="2">
    <source>
        <dbReference type="ARBA" id="ARBA00022617"/>
    </source>
</evidence>
<evidence type="ECO:0000256" key="6">
    <source>
        <dbReference type="ARBA" id="ARBA00023004"/>
    </source>
</evidence>
<feature type="binding site" description="covalent" evidence="8">
    <location>
        <position position="56"/>
    </location>
    <ligand>
        <name>heme c</name>
        <dbReference type="ChEBI" id="CHEBI:61717"/>
    </ligand>
</feature>
<name>F5RB61_METUF</name>
<dbReference type="AlphaFoldDB" id="F5RB61"/>
<dbReference type="GO" id="GO:0016020">
    <property type="term" value="C:membrane"/>
    <property type="evidence" value="ECO:0007669"/>
    <property type="project" value="UniProtKB-SubCell"/>
</dbReference>
<dbReference type="PANTHER" id="PTHR10266:SF3">
    <property type="entry name" value="CYTOCHROME C1, HEME PROTEIN, MITOCHONDRIAL"/>
    <property type="match status" value="1"/>
</dbReference>
<proteinExistence type="predicted"/>
<reference evidence="12 13" key="1">
    <citation type="journal article" date="2011" name="J. Bacteriol.">
        <title>Genome sequence of Methyloversatilis universalis FAM5T, a methylotrophic representative of the order Rhodocyclales.</title>
        <authorList>
            <person name="Kittichotirat W."/>
            <person name="Good N.M."/>
            <person name="Hall R."/>
            <person name="Bringel F."/>
            <person name="Lajus A."/>
            <person name="Medigue C."/>
            <person name="Smalley N.E."/>
            <person name="Beck D."/>
            <person name="Bumgarner R."/>
            <person name="Vuilleumier S."/>
            <person name="Kalyuzhnaya M.G."/>
        </authorList>
    </citation>
    <scope>NUCLEOTIDE SEQUENCE [LARGE SCALE GENOMIC DNA]</scope>
    <source>
        <strain evidence="13">ATCC BAA-1314 / JCM 13912 / FAM5</strain>
    </source>
</reference>
<dbReference type="PROSITE" id="PS51007">
    <property type="entry name" value="CYTC"/>
    <property type="match status" value="1"/>
</dbReference>
<feature type="binding site" description="covalent" evidence="8">
    <location>
        <position position="52"/>
    </location>
    <ligand>
        <name>heme c</name>
        <dbReference type="ChEBI" id="CHEBI:61717"/>
    </ligand>
</feature>
<evidence type="ECO:0000256" key="5">
    <source>
        <dbReference type="ARBA" id="ARBA00022989"/>
    </source>
</evidence>
<evidence type="ECO:0000259" key="11">
    <source>
        <dbReference type="PROSITE" id="PS51007"/>
    </source>
</evidence>
<dbReference type="Gene3D" id="1.10.760.10">
    <property type="entry name" value="Cytochrome c-like domain"/>
    <property type="match status" value="1"/>
</dbReference>